<dbReference type="KEGG" id="apai:APAC_2607"/>
<dbReference type="EMBL" id="CP035928">
    <property type="protein sequence ID" value="QEP35648.1"/>
    <property type="molecule type" value="Genomic_DNA"/>
</dbReference>
<organism evidence="1 2">
    <name type="scientific">Malaciobacter pacificus</name>
    <dbReference type="NCBI Taxonomy" id="1080223"/>
    <lineage>
        <taxon>Bacteria</taxon>
        <taxon>Pseudomonadati</taxon>
        <taxon>Campylobacterota</taxon>
        <taxon>Epsilonproteobacteria</taxon>
        <taxon>Campylobacterales</taxon>
        <taxon>Arcobacteraceae</taxon>
        <taxon>Malaciobacter</taxon>
    </lineage>
</organism>
<reference evidence="2" key="1">
    <citation type="submission" date="2019-09" db="EMBL/GenBank/DDBJ databases">
        <title>Complete genome sequencing of four Arcobacter species reveals a diverse suite of mobile elements.</title>
        <authorList>
            <person name="On S.L.W."/>
            <person name="Miller W.G."/>
            <person name="Biggs P."/>
            <person name="Cornelius A."/>
            <person name="Vandamme P."/>
        </authorList>
    </citation>
    <scope>NUCLEOTIDE SEQUENCE [LARGE SCALE GENOMIC DNA]</scope>
    <source>
        <strain evidence="2">LMG 26638</strain>
    </source>
</reference>
<dbReference type="Proteomes" id="UP000322726">
    <property type="component" value="Chromosome"/>
</dbReference>
<accession>A0A5C2HBQ0</accession>
<proteinExistence type="predicted"/>
<evidence type="ECO:0000313" key="1">
    <source>
        <dbReference type="EMBL" id="QEP35648.1"/>
    </source>
</evidence>
<dbReference type="OrthoDB" id="9803532at2"/>
<dbReference type="InterPro" id="IPR007296">
    <property type="entry name" value="DUF403"/>
</dbReference>
<sequence length="221" mass="25672">MDQILTANVASNLYWFGRYLERIEATLIEVVYHFDRIIDIDKDSGKDFYKILGVDLEYTDAKDFLNKAIFGDHQSNLNQLMSYARENAIISRSNMDTEAFGSVIELADLLKHSSHTSFNVDCRYIDYVLSLISEIWGELTRKQKRNTSDYFIRLGKLVEKVDFHTRLEKDKEFSIVLMEEIDQIVSILAPDAQFKPHDENDSFEVILNSINSKINKIIVED</sequence>
<keyword evidence="2" id="KW-1185">Reference proteome</keyword>
<dbReference type="AlphaFoldDB" id="A0A5C2HBQ0"/>
<name>A0A5C2HBQ0_9BACT</name>
<dbReference type="Pfam" id="PF04168">
    <property type="entry name" value="Alpha-E"/>
    <property type="match status" value="1"/>
</dbReference>
<reference evidence="1 2" key="2">
    <citation type="submission" date="2019-09" db="EMBL/GenBank/DDBJ databases">
        <title>Complete genome sequencing of four Arcobacter species reveals a diverse suite of mobile elements.</title>
        <authorList>
            <person name="Miller W.G."/>
            <person name="Yee E."/>
            <person name="Bono J.L."/>
        </authorList>
    </citation>
    <scope>NUCLEOTIDE SEQUENCE [LARGE SCALE GENOMIC DNA]</scope>
    <source>
        <strain evidence="1 2">LMG 26638</strain>
    </source>
</reference>
<reference evidence="1 2" key="3">
    <citation type="submission" date="2019-09" db="EMBL/GenBank/DDBJ databases">
        <title>Taxonomic note: a critical rebuttal of the proposed division of the genus Arcobacter into six genera, emended descriptions of Arcobacter anaerophilus and the genus Arcobacter, and an assessment of genus-level boundaries for Epsilonproteobacteria using in silico genomic comparator tools.</title>
        <authorList>
            <person name="On S.L.W."/>
            <person name="Miller W.G."/>
            <person name="Biggs P."/>
            <person name="Cornelius A."/>
            <person name="Vandamme P."/>
        </authorList>
    </citation>
    <scope>NUCLEOTIDE SEQUENCE [LARGE SCALE GENOMIC DNA]</scope>
    <source>
        <strain evidence="1 2">LMG 26638</strain>
    </source>
</reference>
<protein>
    <submittedName>
        <fullName evidence="1">Alpha-E domain-containing protein</fullName>
    </submittedName>
</protein>
<dbReference type="RefSeq" id="WP_130234533.1">
    <property type="nucleotide sequence ID" value="NZ_BMEF01000026.1"/>
</dbReference>
<gene>
    <name evidence="1" type="ORF">APAC_2607</name>
</gene>
<evidence type="ECO:0000313" key="2">
    <source>
        <dbReference type="Proteomes" id="UP000322726"/>
    </source>
</evidence>